<dbReference type="InterPro" id="IPR037275">
    <property type="entry name" value="Znf_CTCHY_sf"/>
</dbReference>
<dbReference type="GO" id="GO:0008270">
    <property type="term" value="F:zinc ion binding"/>
    <property type="evidence" value="ECO:0007669"/>
    <property type="project" value="UniProtKB-KW"/>
</dbReference>
<dbReference type="SUPFAM" id="SSF161219">
    <property type="entry name" value="CHY zinc finger-like"/>
    <property type="match status" value="1"/>
</dbReference>
<dbReference type="PROSITE" id="PS50089">
    <property type="entry name" value="ZF_RING_2"/>
    <property type="match status" value="1"/>
</dbReference>
<evidence type="ECO:0000313" key="11">
    <source>
        <dbReference type="Proteomes" id="UP001163823"/>
    </source>
</evidence>
<feature type="region of interest" description="Disordered" evidence="6">
    <location>
        <begin position="1"/>
        <end position="22"/>
    </location>
</feature>
<gene>
    <name evidence="10" type="ORF">O6P43_022786</name>
</gene>
<dbReference type="GO" id="GO:0061630">
    <property type="term" value="F:ubiquitin protein ligase activity"/>
    <property type="evidence" value="ECO:0007669"/>
    <property type="project" value="TreeGrafter"/>
</dbReference>
<keyword evidence="1" id="KW-0436">Ligase</keyword>
<dbReference type="InterPro" id="IPR013083">
    <property type="entry name" value="Znf_RING/FYVE/PHD"/>
</dbReference>
<dbReference type="InterPro" id="IPR012312">
    <property type="entry name" value="Hemerythrin-like"/>
</dbReference>
<dbReference type="SUPFAM" id="SSF161245">
    <property type="entry name" value="Zinc hairpin stack"/>
    <property type="match status" value="1"/>
</dbReference>
<keyword evidence="3 5" id="KW-0863">Zinc-finger</keyword>
<dbReference type="CDD" id="cd16464">
    <property type="entry name" value="RING-H2_Pirh2-like"/>
    <property type="match status" value="1"/>
</dbReference>
<dbReference type="EMBL" id="JARAOO010000009">
    <property type="protein sequence ID" value="KAJ7956322.1"/>
    <property type="molecule type" value="Genomic_DNA"/>
</dbReference>
<sequence>MAGGDSPLCVPDKKENENDEAASDNLSNIPLVDAPILLFVCFHKALRAELTELRCLAETASLENGSGCRELILELQTRFEFLKLTYKYHCAAEDEVIFFALDMHMKNVACTYSLEHKDIDDLFDTIFDCLNDLTCQYENISKLFQELVCCIDTMETSIYQHMLKEEKQVFPLLMQQFSPKEQASLVWQFICTVPVMLMEEILPWMIAFLSGDKQLEVVQCLKVIVPKDNLLQEVLIAWLASNNPAFTSACSKTEGVQCADVSVAMKNPLRLHSLKRSCIEISKWMKANCRGTDDGVKQVDVLHLWHGAIRKDLKDILEELYQLKNSSTLQNLDSIVIQLKFLADVIIFYSNAQQKLFYPVFNEFANGRVSDSNENFPSESNIGRLQQLLFIDIQNGMPLCNFIEKLCRELEDFEIGVNRQFSFQETEVIPIISKNCCHGMQDRLLYMSLLMMPLGLLKFVITWFSAHLSENESRFIVYSLKKGTSLVHKSFTSLLHEWFLIGNSGKASIEKFQDDLQQMLKSRFSFLSEHIKEVAGYIKPCKGSTTSFNKGKSLFSYSSGSDNVNKYDMPYSSAVNMHIFFPGTMRMLDLYPRCHVEKCSSSSDLNDPKPIDIIFFFHKAIKKDLDYLVVGSAQLNENAGLLTDFCKRFHLIRFLYQILSDAEDEIAFPALEGKGTAKNISLSYTIDHKLELKHFSRLSLILDEISELHLPVSCVDSSKWDQRMLKHHALCRKLHEMCTSMHKLLSDHVNREEIEIWSLFRECFSQEEQGKIIGCMLGRIRAEVLQDMIPWLMESLTQEEQHVLMLLWSMATKNTKFDEWLREWWGGYRIDKVAEGSNNNPSWNVDPMEIITTYLSKEVLDNLQGEIPSDKSMNFPQKDHVCANCESQSCNDKGKGEVFNEDQDNCECSKCTELSDDSEKNTCNEVAKVTSLHDKKGPPFQACQNSRHNECLVTVSQEDLETAVRRVSCDSSLDPQKKSYIMQNLLMSRWIIRQKISHSKVIASRNEQEFPGQHPSYKDSLKLAFGCKHYKRNCKLLADCCNQLYTCIRCHDEIADHSIDRNSITKMMCMKCLMIQPIGATCSRASCNNLSMARYYCRICRLFDDDREIYHCPYCNLCRVGKGLGIDYFHCMNCNACMSRSLSVHICREKCFEDNCPICHEFIFTSCSPVKALPCGHLMHSACFQDYTSTHYTCPICNKSLGDMQVYFRMLDALLAEEKTSDEFAGQTQVILCNDCEKKGVASFHWLYHKCSFCGSYNTRVL</sequence>
<dbReference type="PROSITE" id="PS51266">
    <property type="entry name" value="ZF_CHY"/>
    <property type="match status" value="1"/>
</dbReference>
<dbReference type="InterPro" id="IPR008913">
    <property type="entry name" value="Znf_CHY"/>
</dbReference>
<dbReference type="GO" id="GO:0005634">
    <property type="term" value="C:nucleus"/>
    <property type="evidence" value="ECO:0007669"/>
    <property type="project" value="TreeGrafter"/>
</dbReference>
<dbReference type="SUPFAM" id="SSF57850">
    <property type="entry name" value="RING/U-box"/>
    <property type="match status" value="1"/>
</dbReference>
<dbReference type="Pfam" id="PF05495">
    <property type="entry name" value="zf-CHY"/>
    <property type="match status" value="1"/>
</dbReference>
<accession>A0AAD7PIG3</accession>
<evidence type="ECO:0000256" key="3">
    <source>
        <dbReference type="ARBA" id="ARBA00022771"/>
    </source>
</evidence>
<evidence type="ECO:0000256" key="2">
    <source>
        <dbReference type="ARBA" id="ARBA00022723"/>
    </source>
</evidence>
<dbReference type="GO" id="GO:0006511">
    <property type="term" value="P:ubiquitin-dependent protein catabolic process"/>
    <property type="evidence" value="ECO:0007669"/>
    <property type="project" value="TreeGrafter"/>
</dbReference>
<evidence type="ECO:0000256" key="1">
    <source>
        <dbReference type="ARBA" id="ARBA00022598"/>
    </source>
</evidence>
<proteinExistence type="predicted"/>
<keyword evidence="2" id="KW-0479">Metal-binding</keyword>
<evidence type="ECO:0000259" key="9">
    <source>
        <dbReference type="PROSITE" id="PS51270"/>
    </source>
</evidence>
<dbReference type="InterPro" id="IPR017921">
    <property type="entry name" value="Znf_CTCHY"/>
</dbReference>
<dbReference type="Pfam" id="PF14599">
    <property type="entry name" value="zinc_ribbon_6"/>
    <property type="match status" value="1"/>
</dbReference>
<dbReference type="InterPro" id="IPR037274">
    <property type="entry name" value="Znf_CHY_sf"/>
</dbReference>
<evidence type="ECO:0000313" key="10">
    <source>
        <dbReference type="EMBL" id="KAJ7956322.1"/>
    </source>
</evidence>
<dbReference type="PANTHER" id="PTHR21319">
    <property type="entry name" value="RING FINGER AND CHY ZINC FINGER DOMAIN-CONTAINING PROTEIN 1"/>
    <property type="match status" value="1"/>
</dbReference>
<evidence type="ECO:0000256" key="6">
    <source>
        <dbReference type="SAM" id="MobiDB-lite"/>
    </source>
</evidence>
<dbReference type="FunFam" id="3.30.40.10:FF:000208">
    <property type="entry name" value="Zinc finger protein-related isoform 1"/>
    <property type="match status" value="1"/>
</dbReference>
<dbReference type="Gene3D" id="2.20.28.10">
    <property type="match status" value="1"/>
</dbReference>
<comment type="caution">
    <text evidence="10">The sequence shown here is derived from an EMBL/GenBank/DDBJ whole genome shotgun (WGS) entry which is preliminary data.</text>
</comment>
<dbReference type="GO" id="GO:0016567">
    <property type="term" value="P:protein ubiquitination"/>
    <property type="evidence" value="ECO:0007669"/>
    <property type="project" value="TreeGrafter"/>
</dbReference>
<protein>
    <submittedName>
        <fullName evidence="10">Zinc finger protein</fullName>
    </submittedName>
</protein>
<dbReference type="GO" id="GO:0016874">
    <property type="term" value="F:ligase activity"/>
    <property type="evidence" value="ECO:0007669"/>
    <property type="project" value="UniProtKB-KW"/>
</dbReference>
<dbReference type="InterPro" id="IPR001841">
    <property type="entry name" value="Znf_RING"/>
</dbReference>
<dbReference type="Proteomes" id="UP001163823">
    <property type="component" value="Chromosome 9"/>
</dbReference>
<dbReference type="AlphaFoldDB" id="A0AAD7PIG3"/>
<keyword evidence="4" id="KW-0862">Zinc</keyword>
<evidence type="ECO:0000256" key="5">
    <source>
        <dbReference type="PROSITE-ProRule" id="PRU00601"/>
    </source>
</evidence>
<dbReference type="CDD" id="cd12108">
    <property type="entry name" value="Hr-like"/>
    <property type="match status" value="2"/>
</dbReference>
<dbReference type="PROSITE" id="PS51270">
    <property type="entry name" value="ZF_CTCHY"/>
    <property type="match status" value="1"/>
</dbReference>
<dbReference type="KEGG" id="qsa:O6P43_022786"/>
<evidence type="ECO:0000259" key="7">
    <source>
        <dbReference type="PROSITE" id="PS50089"/>
    </source>
</evidence>
<dbReference type="InterPro" id="IPR039512">
    <property type="entry name" value="RCHY1_zinc-ribbon"/>
</dbReference>
<feature type="domain" description="CTCHY-type" evidence="9">
    <location>
        <begin position="1092"/>
        <end position="1155"/>
    </location>
</feature>
<feature type="domain" description="RING-type" evidence="7">
    <location>
        <begin position="1156"/>
        <end position="1198"/>
    </location>
</feature>
<keyword evidence="11" id="KW-1185">Reference proteome</keyword>
<dbReference type="PANTHER" id="PTHR21319:SF39">
    <property type="entry name" value="ZINC FINGER PROTEIN"/>
    <property type="match status" value="1"/>
</dbReference>
<dbReference type="Pfam" id="PF13639">
    <property type="entry name" value="zf-RING_2"/>
    <property type="match status" value="1"/>
</dbReference>
<dbReference type="Gene3D" id="1.20.120.520">
    <property type="entry name" value="nmb1532 protein domain like"/>
    <property type="match status" value="2"/>
</dbReference>
<evidence type="ECO:0000256" key="4">
    <source>
        <dbReference type="ARBA" id="ARBA00022833"/>
    </source>
</evidence>
<reference evidence="10" key="1">
    <citation type="journal article" date="2023" name="Science">
        <title>Elucidation of the pathway for biosynthesis of saponin adjuvants from the soapbark tree.</title>
        <authorList>
            <person name="Reed J."/>
            <person name="Orme A."/>
            <person name="El-Demerdash A."/>
            <person name="Owen C."/>
            <person name="Martin L.B.B."/>
            <person name="Misra R.C."/>
            <person name="Kikuchi S."/>
            <person name="Rejzek M."/>
            <person name="Martin A.C."/>
            <person name="Harkess A."/>
            <person name="Leebens-Mack J."/>
            <person name="Louveau T."/>
            <person name="Stephenson M.J."/>
            <person name="Osbourn A."/>
        </authorList>
    </citation>
    <scope>NUCLEOTIDE SEQUENCE</scope>
    <source>
        <strain evidence="10">S10</strain>
    </source>
</reference>
<evidence type="ECO:0000259" key="8">
    <source>
        <dbReference type="PROSITE" id="PS51266"/>
    </source>
</evidence>
<dbReference type="GO" id="GO:0006879">
    <property type="term" value="P:intracellular iron ion homeostasis"/>
    <property type="evidence" value="ECO:0007669"/>
    <property type="project" value="UniProtKB-ARBA"/>
</dbReference>
<dbReference type="Pfam" id="PF01814">
    <property type="entry name" value="Hemerythrin"/>
    <property type="match status" value="1"/>
</dbReference>
<dbReference type="Gene3D" id="3.30.40.10">
    <property type="entry name" value="Zinc/RING finger domain, C3HC4 (zinc finger)"/>
    <property type="match status" value="1"/>
</dbReference>
<dbReference type="SMART" id="SM00184">
    <property type="entry name" value="RING"/>
    <property type="match status" value="1"/>
</dbReference>
<organism evidence="10 11">
    <name type="scientific">Quillaja saponaria</name>
    <name type="common">Soap bark tree</name>
    <dbReference type="NCBI Taxonomy" id="32244"/>
    <lineage>
        <taxon>Eukaryota</taxon>
        <taxon>Viridiplantae</taxon>
        <taxon>Streptophyta</taxon>
        <taxon>Embryophyta</taxon>
        <taxon>Tracheophyta</taxon>
        <taxon>Spermatophyta</taxon>
        <taxon>Magnoliopsida</taxon>
        <taxon>eudicotyledons</taxon>
        <taxon>Gunneridae</taxon>
        <taxon>Pentapetalae</taxon>
        <taxon>rosids</taxon>
        <taxon>fabids</taxon>
        <taxon>Fabales</taxon>
        <taxon>Quillajaceae</taxon>
        <taxon>Quillaja</taxon>
    </lineage>
</organism>
<name>A0AAD7PIG3_QUISA</name>
<feature type="domain" description="CHY-type" evidence="8">
    <location>
        <begin position="1020"/>
        <end position="1089"/>
    </location>
</feature>